<dbReference type="Proteomes" id="UP000031546">
    <property type="component" value="Unassembled WGS sequence"/>
</dbReference>
<evidence type="ECO:0000313" key="5">
    <source>
        <dbReference type="Proteomes" id="UP000031546"/>
    </source>
</evidence>
<reference evidence="4" key="3">
    <citation type="submission" date="2020-04" db="EMBL/GenBank/DDBJ databases">
        <authorList>
            <person name="Tanveer F."/>
            <person name="Xie Y."/>
            <person name="Shinwari Z.K."/>
        </authorList>
    </citation>
    <scope>NUCLEOTIDE SEQUENCE</scope>
    <source>
        <strain evidence="4">MOSEL-ME25</strain>
    </source>
</reference>
<dbReference type="Pfam" id="PF00590">
    <property type="entry name" value="TP_methylase"/>
    <property type="match status" value="1"/>
</dbReference>
<reference evidence="3 5" key="1">
    <citation type="submission" date="2015-01" db="EMBL/GenBank/DDBJ databases">
        <title>Genome sequences of high lactate-tolerant strain Salinicoccus roseus W12 with industrial interest.</title>
        <authorList>
            <person name="Wang H."/>
            <person name="Yu B."/>
        </authorList>
    </citation>
    <scope>NUCLEOTIDE SEQUENCE [LARGE SCALE GENOMIC DNA]</scope>
    <source>
        <strain evidence="3 5">W12</strain>
    </source>
</reference>
<dbReference type="EMBL" id="JABEVU030000001">
    <property type="protein sequence ID" value="MDB0580972.1"/>
    <property type="molecule type" value="Genomic_DNA"/>
</dbReference>
<dbReference type="STRING" id="45670.SN16_09190"/>
<evidence type="ECO:0000259" key="1">
    <source>
        <dbReference type="Pfam" id="PF00590"/>
    </source>
</evidence>
<dbReference type="SUPFAM" id="SSF101386">
    <property type="entry name" value="all-alpha NTP pyrophosphatases"/>
    <property type="match status" value="1"/>
</dbReference>
<evidence type="ECO:0000313" key="6">
    <source>
        <dbReference type="Proteomes" id="UP000527860"/>
    </source>
</evidence>
<dbReference type="GO" id="GO:0032259">
    <property type="term" value="P:methylation"/>
    <property type="evidence" value="ECO:0007669"/>
    <property type="project" value="UniProtKB-KW"/>
</dbReference>
<comment type="caution">
    <text evidence="3">The sequence shown here is derived from an EMBL/GenBank/DDBJ whole genome shotgun (WGS) entry which is preliminary data.</text>
</comment>
<dbReference type="AlphaFoldDB" id="A0A0C2HFJ9"/>
<accession>A0A0C2HFJ9</accession>
<dbReference type="GO" id="GO:0046061">
    <property type="term" value="P:dATP catabolic process"/>
    <property type="evidence" value="ECO:0007669"/>
    <property type="project" value="TreeGrafter"/>
</dbReference>
<dbReference type="SUPFAM" id="SSF53790">
    <property type="entry name" value="Tetrapyrrole methylase"/>
    <property type="match status" value="1"/>
</dbReference>
<dbReference type="InterPro" id="IPR004518">
    <property type="entry name" value="MazG-like_dom"/>
</dbReference>
<dbReference type="GO" id="GO:0046076">
    <property type="term" value="P:dTTP catabolic process"/>
    <property type="evidence" value="ECO:0007669"/>
    <property type="project" value="TreeGrafter"/>
</dbReference>
<dbReference type="GO" id="GO:0047429">
    <property type="term" value="F:nucleoside triphosphate diphosphatase activity"/>
    <property type="evidence" value="ECO:0007669"/>
    <property type="project" value="TreeGrafter"/>
</dbReference>
<dbReference type="Proteomes" id="UP000527860">
    <property type="component" value="Unassembled WGS sequence"/>
</dbReference>
<dbReference type="GeneID" id="77845731"/>
<dbReference type="OrthoDB" id="9808939at2"/>
<dbReference type="GO" id="GO:0046081">
    <property type="term" value="P:dUTP catabolic process"/>
    <property type="evidence" value="ECO:0007669"/>
    <property type="project" value="TreeGrafter"/>
</dbReference>
<dbReference type="InterPro" id="IPR048015">
    <property type="entry name" value="NTP-PPase_MazG-like_N"/>
</dbReference>
<dbReference type="PANTHER" id="PTHR30522:SF0">
    <property type="entry name" value="NUCLEOSIDE TRIPHOSPHATE PYROPHOSPHOHYDROLASE"/>
    <property type="match status" value="1"/>
</dbReference>
<dbReference type="Pfam" id="PF03819">
    <property type="entry name" value="MazG"/>
    <property type="match status" value="1"/>
</dbReference>
<dbReference type="InterPro" id="IPR035996">
    <property type="entry name" value="4pyrrol_Methylase_sf"/>
</dbReference>
<dbReference type="Gene3D" id="3.40.1010.10">
    <property type="entry name" value="Cobalt-precorrin-4 Transmethylase, Domain 1"/>
    <property type="match status" value="1"/>
</dbReference>
<proteinExistence type="predicted"/>
<evidence type="ECO:0000313" key="3">
    <source>
        <dbReference type="EMBL" id="KIH70424.1"/>
    </source>
</evidence>
<dbReference type="GO" id="GO:0046052">
    <property type="term" value="P:UTP catabolic process"/>
    <property type="evidence" value="ECO:0007669"/>
    <property type="project" value="TreeGrafter"/>
</dbReference>
<feature type="domain" description="Tetrapyrrole methylase" evidence="1">
    <location>
        <begin position="6"/>
        <end position="205"/>
    </location>
</feature>
<dbReference type="CDD" id="cd11723">
    <property type="entry name" value="YabN_N_like"/>
    <property type="match status" value="1"/>
</dbReference>
<keyword evidence="4" id="KW-0489">Methyltransferase</keyword>
<gene>
    <name evidence="4" type="ORF">F7P68_0010570</name>
    <name evidence="3" type="ORF">SN16_09190</name>
</gene>
<sequence>MKRIEIIGLGSSDLDQMPLGIWRRLESAGRIHLRTKDHPAVQALAARGVDLVDYDHLYEQHETFEATYESIVSALMEEAEQGDVLYAVPGHPLFYETTTELLIEQERQGEVVLAISGGQSFLDPVITTLRIPVNEGFQVLDGTSFKPGELDYRKHTLVTQVYDQYSLGEAKISLLDYYPAETEAKIVEAAGSAGEQVYSMQLHEIDHLDIQSNLLCLYIPRVEDSSMAQRDIHHMTEIFDTLVSEEGCPWDKVQTHESIERHLIEEAYEVVEAIERQDDEGIVEELGDILLQVALHSAIGKKNGYFDFYDVLNSLNAKVVRRHPHVFGEASVESLDDLSRVWAEAKAKEGKKEKVKYEKAYGEIVLEWMKETIHHERPLEDIIKERRDRDET</sequence>
<dbReference type="InterPro" id="IPR011551">
    <property type="entry name" value="NTP_PyrPHydrolase_MazG"/>
</dbReference>
<dbReference type="InterPro" id="IPR035013">
    <property type="entry name" value="YabN_N"/>
</dbReference>
<evidence type="ECO:0000313" key="4">
    <source>
        <dbReference type="EMBL" id="MDB0580972.1"/>
    </source>
</evidence>
<dbReference type="InterPro" id="IPR014777">
    <property type="entry name" value="4pyrrole_Mease_sub1"/>
</dbReference>
<feature type="domain" description="NTP pyrophosphohydrolase MazG-like" evidence="2">
    <location>
        <begin position="254"/>
        <end position="327"/>
    </location>
</feature>
<keyword evidence="4" id="KW-0808">Transferase</keyword>
<dbReference type="EMBL" id="JXII01000007">
    <property type="protein sequence ID" value="KIH70424.1"/>
    <property type="molecule type" value="Genomic_DNA"/>
</dbReference>
<keyword evidence="6" id="KW-1185">Reference proteome</keyword>
<dbReference type="Gene3D" id="1.10.287.1080">
    <property type="entry name" value="MazG-like"/>
    <property type="match status" value="1"/>
</dbReference>
<name>A0A0C2HFJ9_9STAP</name>
<dbReference type="GO" id="GO:0006950">
    <property type="term" value="P:response to stress"/>
    <property type="evidence" value="ECO:0007669"/>
    <property type="project" value="UniProtKB-ARBA"/>
</dbReference>
<dbReference type="GO" id="GO:0006203">
    <property type="term" value="P:dGTP catabolic process"/>
    <property type="evidence" value="ECO:0007669"/>
    <property type="project" value="TreeGrafter"/>
</dbReference>
<evidence type="ECO:0000259" key="2">
    <source>
        <dbReference type="Pfam" id="PF03819"/>
    </source>
</evidence>
<dbReference type="RefSeq" id="WP_040106325.1">
    <property type="nucleotide sequence ID" value="NZ_JABEVU030000001.1"/>
</dbReference>
<dbReference type="GO" id="GO:0046047">
    <property type="term" value="P:TTP catabolic process"/>
    <property type="evidence" value="ECO:0007669"/>
    <property type="project" value="TreeGrafter"/>
</dbReference>
<reference evidence="6" key="2">
    <citation type="submission" date="2020-04" db="EMBL/GenBank/DDBJ databases">
        <title>Genome analysis and biological profiling of marine Cellulosimicrobium funkei MOSEL-ME6.</title>
        <authorList>
            <person name="Tanveer F."/>
            <person name="Xie Y."/>
            <person name="Shinwari Z.K."/>
        </authorList>
    </citation>
    <scope>NUCLEOTIDE SEQUENCE [LARGE SCALE GENOMIC DNA]</scope>
    <source>
        <strain evidence="6">MOSEL-ME25</strain>
    </source>
</reference>
<reference evidence="4 6" key="4">
    <citation type="submission" date="2022-12" db="EMBL/GenBank/DDBJ databases">
        <title>Genome analysis and biological profiling of marine Salinicoccus roseus MOSEL-ME25.</title>
        <authorList>
            <person name="Mirza F.T."/>
            <person name="Xie Y."/>
            <person name="Shinwari Z.K."/>
        </authorList>
    </citation>
    <scope>NUCLEOTIDE SEQUENCE [LARGE SCALE GENOMIC DNA]</scope>
    <source>
        <strain evidence="4 6">MOSEL-ME25</strain>
    </source>
</reference>
<dbReference type="GO" id="GO:0008168">
    <property type="term" value="F:methyltransferase activity"/>
    <property type="evidence" value="ECO:0007669"/>
    <property type="project" value="UniProtKB-KW"/>
</dbReference>
<organism evidence="3 5">
    <name type="scientific">Salinicoccus roseus</name>
    <dbReference type="NCBI Taxonomy" id="45670"/>
    <lineage>
        <taxon>Bacteria</taxon>
        <taxon>Bacillati</taxon>
        <taxon>Bacillota</taxon>
        <taxon>Bacilli</taxon>
        <taxon>Bacillales</taxon>
        <taxon>Staphylococcaceae</taxon>
        <taxon>Salinicoccus</taxon>
    </lineage>
</organism>
<protein>
    <submittedName>
        <fullName evidence="4">SAM-dependent methyltransferase</fullName>
    </submittedName>
</protein>
<dbReference type="FunFam" id="1.10.287.1080:FF:000001">
    <property type="entry name" value="Nucleoside triphosphate pyrophosphohydrolase"/>
    <property type="match status" value="1"/>
</dbReference>
<dbReference type="CDD" id="cd11528">
    <property type="entry name" value="NTP-PPase_MazG_Nterm"/>
    <property type="match status" value="1"/>
</dbReference>
<dbReference type="PANTHER" id="PTHR30522">
    <property type="entry name" value="NUCLEOSIDE TRIPHOSPHATE PYROPHOSPHOHYDROLASE"/>
    <property type="match status" value="1"/>
</dbReference>
<dbReference type="InterPro" id="IPR000878">
    <property type="entry name" value="4pyrrol_Mease"/>
</dbReference>